<dbReference type="EMBL" id="CP045737">
    <property type="protein sequence ID" value="QGG41164.1"/>
    <property type="molecule type" value="Genomic_DNA"/>
</dbReference>
<protein>
    <recommendedName>
        <fullName evidence="4">DUF3367 domain-containing protein</fullName>
    </recommendedName>
</protein>
<name>A0A5Q2MDH6_9ACTN</name>
<feature type="transmembrane region" description="Helical" evidence="1">
    <location>
        <begin position="161"/>
        <end position="183"/>
    </location>
</feature>
<accession>A0A5Q2MDH6</accession>
<feature type="transmembrane region" description="Helical" evidence="1">
    <location>
        <begin position="130"/>
        <end position="149"/>
    </location>
</feature>
<feature type="transmembrane region" description="Helical" evidence="1">
    <location>
        <begin position="360"/>
        <end position="379"/>
    </location>
</feature>
<keyword evidence="1" id="KW-0472">Membrane</keyword>
<feature type="transmembrane region" description="Helical" evidence="1">
    <location>
        <begin position="283"/>
        <end position="305"/>
    </location>
</feature>
<dbReference type="Proteomes" id="UP000392064">
    <property type="component" value="Chromosome"/>
</dbReference>
<feature type="transmembrane region" description="Helical" evidence="1">
    <location>
        <begin position="68"/>
        <end position="95"/>
    </location>
</feature>
<keyword evidence="1" id="KW-1133">Transmembrane helix</keyword>
<gene>
    <name evidence="2" type="ORF">GEV26_07190</name>
</gene>
<dbReference type="KEGG" id="aef:GEV26_07190"/>
<keyword evidence="3" id="KW-1185">Reference proteome</keyword>
<evidence type="ECO:0000313" key="3">
    <source>
        <dbReference type="Proteomes" id="UP000392064"/>
    </source>
</evidence>
<feature type="transmembrane region" description="Helical" evidence="1">
    <location>
        <begin position="533"/>
        <end position="553"/>
    </location>
</feature>
<keyword evidence="1" id="KW-0812">Transmembrane</keyword>
<feature type="transmembrane region" description="Helical" evidence="1">
    <location>
        <begin position="256"/>
        <end position="276"/>
    </location>
</feature>
<sequence>MRWWRGVDLRAAVVPAWCALLTLAIAAPWLRAGHILSYDMVWVPELDLDRPEVWGLGSGLPRAVPSDAVAALLGAVLPAALVQRLFLMGSLFLLALGMARLLRHRHLVGQLAAATFAVWNPYVAERLVLGQWPVIVALAAFPWLIGTLVSRDGPRWSVVTIALAAAALSPVTGVMGLVLALAVGRRNGVVRIVGLAALVNAPWIVSGLLHASIARTDPAAVRLFDVQGEGSFGRLGSALTLGGIWNTEVVPTSRTLLLAVLIGLVLAAVMVVGLVTMWRDDRALLGGLAAAGAIGIVVALSGWLAPGTVARIVGDVPGGGIVRDGTRWLALLVPLEAVALGVGAHTALGRARHTSWEVPTIVLALLVPLAALPDIAWGVGGRLEPTTYPAAWSDARRVIDKTSTSGDVMVLPFTAYRAPAWNDRTPVLDPAGRFFGRTTVTNDELDVSGRLIAGEDPRARRIGRILADGHDVPRRLARAGIGIVVIETDVPGAEAAAKPFADSRTIPVGGTGLRVVALDGARPATIDPRDRTIMTVTWSLAGLTILLALIGLLRSLAGRLDRKPAEHRPRQVTQP</sequence>
<feature type="transmembrane region" description="Helical" evidence="1">
    <location>
        <begin position="325"/>
        <end position="348"/>
    </location>
</feature>
<feature type="transmembrane region" description="Helical" evidence="1">
    <location>
        <begin position="189"/>
        <end position="211"/>
    </location>
</feature>
<reference evidence="2 3" key="1">
    <citation type="submission" date="2019-11" db="EMBL/GenBank/DDBJ databases">
        <authorList>
            <person name="Li J."/>
        </authorList>
    </citation>
    <scope>NUCLEOTIDE SEQUENCE [LARGE SCALE GENOMIC DNA]</scope>
    <source>
        <strain evidence="2 3">MF47</strain>
    </source>
</reference>
<proteinExistence type="predicted"/>
<organism evidence="2 3">
    <name type="scientific">Aeromicrobium yanjiei</name>
    <dbReference type="NCBI Taxonomy" id="2662028"/>
    <lineage>
        <taxon>Bacteria</taxon>
        <taxon>Bacillati</taxon>
        <taxon>Actinomycetota</taxon>
        <taxon>Actinomycetes</taxon>
        <taxon>Propionibacteriales</taxon>
        <taxon>Nocardioidaceae</taxon>
        <taxon>Aeromicrobium</taxon>
    </lineage>
</organism>
<evidence type="ECO:0000313" key="2">
    <source>
        <dbReference type="EMBL" id="QGG41164.1"/>
    </source>
</evidence>
<dbReference type="AlphaFoldDB" id="A0A5Q2MDH6"/>
<dbReference type="RefSeq" id="WP_153652433.1">
    <property type="nucleotide sequence ID" value="NZ_CP045737.1"/>
</dbReference>
<evidence type="ECO:0008006" key="4">
    <source>
        <dbReference type="Google" id="ProtNLM"/>
    </source>
</evidence>
<evidence type="ECO:0000256" key="1">
    <source>
        <dbReference type="SAM" id="Phobius"/>
    </source>
</evidence>